<sequence length="73" mass="8145">MVTARCVVRWLLQVFCLLLFVEYVMVSYVEKILAVIDLLVFLHLDGYSTLCRDVTVTGDLLSIVCGICSGVIC</sequence>
<evidence type="ECO:0000256" key="1">
    <source>
        <dbReference type="SAM" id="Phobius"/>
    </source>
</evidence>
<feature type="transmembrane region" description="Helical" evidence="1">
    <location>
        <begin position="7"/>
        <end position="26"/>
    </location>
</feature>
<reference evidence="2" key="1">
    <citation type="submission" date="2020-08" db="EMBL/GenBank/DDBJ databases">
        <title>Genome sequencing and assembly of the red palm weevil Rhynchophorus ferrugineus.</title>
        <authorList>
            <person name="Dias G.B."/>
            <person name="Bergman C.M."/>
            <person name="Manee M."/>
        </authorList>
    </citation>
    <scope>NUCLEOTIDE SEQUENCE</scope>
    <source>
        <strain evidence="2">AA-2017</strain>
        <tissue evidence="2">Whole larva</tissue>
    </source>
</reference>
<evidence type="ECO:0000313" key="2">
    <source>
        <dbReference type="EMBL" id="KAF7281086.1"/>
    </source>
</evidence>
<comment type="caution">
    <text evidence="2">The sequence shown here is derived from an EMBL/GenBank/DDBJ whole genome shotgun (WGS) entry which is preliminary data.</text>
</comment>
<accession>A0A834MG95</accession>
<keyword evidence="3" id="KW-1185">Reference proteome</keyword>
<keyword evidence="1" id="KW-1133">Transmembrane helix</keyword>
<name>A0A834MG95_RHYFE</name>
<protein>
    <submittedName>
        <fullName evidence="2">Uncharacterized protein</fullName>
    </submittedName>
</protein>
<dbReference type="AlphaFoldDB" id="A0A834MG95"/>
<keyword evidence="1" id="KW-0472">Membrane</keyword>
<gene>
    <name evidence="2" type="ORF">GWI33_005144</name>
</gene>
<organism evidence="2 3">
    <name type="scientific">Rhynchophorus ferrugineus</name>
    <name type="common">Red palm weevil</name>
    <name type="synonym">Curculio ferrugineus</name>
    <dbReference type="NCBI Taxonomy" id="354439"/>
    <lineage>
        <taxon>Eukaryota</taxon>
        <taxon>Metazoa</taxon>
        <taxon>Ecdysozoa</taxon>
        <taxon>Arthropoda</taxon>
        <taxon>Hexapoda</taxon>
        <taxon>Insecta</taxon>
        <taxon>Pterygota</taxon>
        <taxon>Neoptera</taxon>
        <taxon>Endopterygota</taxon>
        <taxon>Coleoptera</taxon>
        <taxon>Polyphaga</taxon>
        <taxon>Cucujiformia</taxon>
        <taxon>Curculionidae</taxon>
        <taxon>Dryophthorinae</taxon>
        <taxon>Rhynchophorus</taxon>
    </lineage>
</organism>
<evidence type="ECO:0000313" key="3">
    <source>
        <dbReference type="Proteomes" id="UP000625711"/>
    </source>
</evidence>
<dbReference type="Proteomes" id="UP000625711">
    <property type="component" value="Unassembled WGS sequence"/>
</dbReference>
<dbReference type="EMBL" id="JAACXV010000259">
    <property type="protein sequence ID" value="KAF7281086.1"/>
    <property type="molecule type" value="Genomic_DNA"/>
</dbReference>
<keyword evidence="1" id="KW-0812">Transmembrane</keyword>
<proteinExistence type="predicted"/>